<name>A0ABD3RCT8_9STRA</name>
<evidence type="ECO:0008006" key="5">
    <source>
        <dbReference type="Google" id="ProtNLM"/>
    </source>
</evidence>
<comment type="caution">
    <text evidence="3">The sequence shown here is derived from an EMBL/GenBank/DDBJ whole genome shotgun (WGS) entry which is preliminary data.</text>
</comment>
<feature type="compositionally biased region" description="Polar residues" evidence="1">
    <location>
        <begin position="29"/>
        <end position="39"/>
    </location>
</feature>
<keyword evidence="4" id="KW-1185">Reference proteome</keyword>
<dbReference type="EMBL" id="JALLPB020000298">
    <property type="protein sequence ID" value="KAL3810830.1"/>
    <property type="molecule type" value="Genomic_DNA"/>
</dbReference>
<dbReference type="Gene3D" id="2.60.120.10">
    <property type="entry name" value="Jelly Rolls"/>
    <property type="match status" value="1"/>
</dbReference>
<feature type="transmembrane region" description="Helical" evidence="2">
    <location>
        <begin position="203"/>
        <end position="223"/>
    </location>
</feature>
<dbReference type="Proteomes" id="UP001530377">
    <property type="component" value="Unassembled WGS sequence"/>
</dbReference>
<protein>
    <recommendedName>
        <fullName evidence="5">Cupin 2 conserved barrel domain-containing protein</fullName>
    </recommendedName>
</protein>
<keyword evidence="2" id="KW-0812">Transmembrane</keyword>
<dbReference type="AlphaFoldDB" id="A0ABD3RCT8"/>
<keyword evidence="2" id="KW-1133">Transmembrane helix</keyword>
<sequence>MEENVACPAYFEPPPRERDDGRVVGTDEIFSSPNVTPPSNGDGEGGTKPTSPPLDDGIPAPSVYYDDRGEIHNVIANGGYRMNILYTRAGCLRSGDIHPNEQCDFVFSGKVRVWTLAEDGSTTIATHGRRSFICIPRGMPHVFEFVEDTVMAEWWEPQGFQAWFYKPYRDIVSRSITRGGCGGGGGGEGRRKGLVILIPRTNFTGIAGTLILAAAIGIAGFALGSKFGGRR</sequence>
<evidence type="ECO:0000256" key="2">
    <source>
        <dbReference type="SAM" id="Phobius"/>
    </source>
</evidence>
<dbReference type="SUPFAM" id="SSF51182">
    <property type="entry name" value="RmlC-like cupins"/>
    <property type="match status" value="1"/>
</dbReference>
<proteinExistence type="predicted"/>
<evidence type="ECO:0000313" key="3">
    <source>
        <dbReference type="EMBL" id="KAL3810830.1"/>
    </source>
</evidence>
<gene>
    <name evidence="3" type="ORF">ACHAXA_007520</name>
</gene>
<organism evidence="3 4">
    <name type="scientific">Cyclostephanos tholiformis</name>
    <dbReference type="NCBI Taxonomy" id="382380"/>
    <lineage>
        <taxon>Eukaryota</taxon>
        <taxon>Sar</taxon>
        <taxon>Stramenopiles</taxon>
        <taxon>Ochrophyta</taxon>
        <taxon>Bacillariophyta</taxon>
        <taxon>Coscinodiscophyceae</taxon>
        <taxon>Thalassiosirophycidae</taxon>
        <taxon>Stephanodiscales</taxon>
        <taxon>Stephanodiscaceae</taxon>
        <taxon>Cyclostephanos</taxon>
    </lineage>
</organism>
<keyword evidence="2" id="KW-0472">Membrane</keyword>
<evidence type="ECO:0000256" key="1">
    <source>
        <dbReference type="SAM" id="MobiDB-lite"/>
    </source>
</evidence>
<dbReference type="InterPro" id="IPR014710">
    <property type="entry name" value="RmlC-like_jellyroll"/>
</dbReference>
<evidence type="ECO:0000313" key="4">
    <source>
        <dbReference type="Proteomes" id="UP001530377"/>
    </source>
</evidence>
<dbReference type="InterPro" id="IPR011051">
    <property type="entry name" value="RmlC_Cupin_sf"/>
</dbReference>
<accession>A0ABD3RCT8</accession>
<reference evidence="3 4" key="1">
    <citation type="submission" date="2024-10" db="EMBL/GenBank/DDBJ databases">
        <title>Updated reference genomes for cyclostephanoid diatoms.</title>
        <authorList>
            <person name="Roberts W.R."/>
            <person name="Alverson A.J."/>
        </authorList>
    </citation>
    <scope>NUCLEOTIDE SEQUENCE [LARGE SCALE GENOMIC DNA]</scope>
    <source>
        <strain evidence="3 4">AJA228-03</strain>
    </source>
</reference>
<feature type="region of interest" description="Disordered" evidence="1">
    <location>
        <begin position="1"/>
        <end position="60"/>
    </location>
</feature>